<feature type="transmembrane region" description="Helical" evidence="2">
    <location>
        <begin position="490"/>
        <end position="511"/>
    </location>
</feature>
<keyword evidence="4" id="KW-0808">Transferase</keyword>
<evidence type="ECO:0000256" key="2">
    <source>
        <dbReference type="SAM" id="Phobius"/>
    </source>
</evidence>
<dbReference type="AlphaFoldDB" id="A0A517MIG7"/>
<evidence type="ECO:0000313" key="4">
    <source>
        <dbReference type="EMBL" id="QDS94682.1"/>
    </source>
</evidence>
<dbReference type="InterPro" id="IPR011009">
    <property type="entry name" value="Kinase-like_dom_sf"/>
</dbReference>
<dbReference type="PANTHER" id="PTHR10566:SF113">
    <property type="entry name" value="PROTEIN ACTIVITY OF BC1 COMPLEX KINASE 7, CHLOROPLASTIC"/>
    <property type="match status" value="1"/>
</dbReference>
<keyword evidence="5" id="KW-1185">Reference proteome</keyword>
<dbReference type="GO" id="GO:0016740">
    <property type="term" value="F:transferase activity"/>
    <property type="evidence" value="ECO:0007669"/>
    <property type="project" value="UniProtKB-KW"/>
</dbReference>
<protein>
    <recommendedName>
        <fullName evidence="3">ABC1 atypical kinase-like domain-containing protein</fullName>
    </recommendedName>
</protein>
<dbReference type="OrthoDB" id="9795390at2"/>
<dbReference type="Proteomes" id="UP000320672">
    <property type="component" value="Chromosome"/>
</dbReference>
<dbReference type="Pfam" id="PF03109">
    <property type="entry name" value="ABC1"/>
    <property type="match status" value="1"/>
</dbReference>
<dbReference type="EMBL" id="CP036262">
    <property type="protein sequence ID" value="QDS94682.1"/>
    <property type="molecule type" value="Genomic_DNA"/>
</dbReference>
<dbReference type="SUPFAM" id="SSF56112">
    <property type="entry name" value="Protein kinase-like (PK-like)"/>
    <property type="match status" value="1"/>
</dbReference>
<gene>
    <name evidence="4" type="primary">ubiB_3</name>
    <name evidence="4" type="ORF">FF011L_34620</name>
</gene>
<evidence type="ECO:0000256" key="1">
    <source>
        <dbReference type="ARBA" id="ARBA00009670"/>
    </source>
</evidence>
<dbReference type="RefSeq" id="WP_145352667.1">
    <property type="nucleotide sequence ID" value="NZ_CP036262.1"/>
</dbReference>
<feature type="transmembrane region" description="Helical" evidence="2">
    <location>
        <begin position="523"/>
        <end position="542"/>
    </location>
</feature>
<proteinExistence type="inferred from homology"/>
<evidence type="ECO:0000259" key="3">
    <source>
        <dbReference type="Pfam" id="PF03109"/>
    </source>
</evidence>
<reference evidence="4 5" key="1">
    <citation type="submission" date="2019-02" db="EMBL/GenBank/DDBJ databases">
        <title>Deep-cultivation of Planctomycetes and their phenomic and genomic characterization uncovers novel biology.</title>
        <authorList>
            <person name="Wiegand S."/>
            <person name="Jogler M."/>
            <person name="Boedeker C."/>
            <person name="Pinto D."/>
            <person name="Vollmers J."/>
            <person name="Rivas-Marin E."/>
            <person name="Kohn T."/>
            <person name="Peeters S.H."/>
            <person name="Heuer A."/>
            <person name="Rast P."/>
            <person name="Oberbeckmann S."/>
            <person name="Bunk B."/>
            <person name="Jeske O."/>
            <person name="Meyerdierks A."/>
            <person name="Storesund J.E."/>
            <person name="Kallscheuer N."/>
            <person name="Luecker S."/>
            <person name="Lage O.M."/>
            <person name="Pohl T."/>
            <person name="Merkel B.J."/>
            <person name="Hornburger P."/>
            <person name="Mueller R.-W."/>
            <person name="Bruemmer F."/>
            <person name="Labrenz M."/>
            <person name="Spormann A.M."/>
            <person name="Op den Camp H."/>
            <person name="Overmann J."/>
            <person name="Amann R."/>
            <person name="Jetten M.S.M."/>
            <person name="Mascher T."/>
            <person name="Medema M.H."/>
            <person name="Devos D.P."/>
            <person name="Kaster A.-K."/>
            <person name="Ovreas L."/>
            <person name="Rohde M."/>
            <person name="Galperin M.Y."/>
            <person name="Jogler C."/>
        </authorList>
    </citation>
    <scope>NUCLEOTIDE SEQUENCE [LARGE SCALE GENOMIC DNA]</scope>
    <source>
        <strain evidence="4 5">FF011L</strain>
    </source>
</reference>
<keyword evidence="2" id="KW-1133">Transmembrane helix</keyword>
<feature type="domain" description="ABC1 atypical kinase-like" evidence="3">
    <location>
        <begin position="96"/>
        <end position="338"/>
    </location>
</feature>
<accession>A0A517MIG7</accession>
<dbReference type="KEGG" id="rml:FF011L_34620"/>
<evidence type="ECO:0000313" key="5">
    <source>
        <dbReference type="Proteomes" id="UP000320672"/>
    </source>
</evidence>
<organism evidence="4 5">
    <name type="scientific">Roseimaritima multifibrata</name>
    <dbReference type="NCBI Taxonomy" id="1930274"/>
    <lineage>
        <taxon>Bacteria</taxon>
        <taxon>Pseudomonadati</taxon>
        <taxon>Planctomycetota</taxon>
        <taxon>Planctomycetia</taxon>
        <taxon>Pirellulales</taxon>
        <taxon>Pirellulaceae</taxon>
        <taxon>Roseimaritima</taxon>
    </lineage>
</organism>
<keyword evidence="2" id="KW-0472">Membrane</keyword>
<sequence>MDLLNLNQHREEGKRLAEIVQVLGRYGLADWFAKVPVQSVRDLLASKETQAIADLPIGERLRLALTELGTTYIKLGQVLSTRADLVGPDIATELRKLQADTPADPAEVVRQTIMEELGQAPEELFAEFEAEAFSSASVGQVHRAKLADGQQVVLKVQHAGIQETVRIDLELLGKLAKLMEEYVPEARNYQPEATTREFRRTLLRELDFTCERSNMETFTRNFEGDETVHIPTPYKDRSSKRVLTMELLDGIPGSKPERLAEAGVDLNLLAKDAATIFMNMIFRDGFYHADPHPGNFFVLDGRVVGLLDCGMVGRLDDSTRELFEDLLLMLMQRDAEGLSDTLLRAGSAPADVDRVAFRADVSDLLVQYGSQSLEDFDIGGAIDQLMDIVRRHHIVMPSAASLLLKTLVMLEGTARLLSPNFSLNDVIAPFKNQLIRSRLDPKRLARRLQQSMRDVDRLVRNGPRNIADILDRAQSGKLQMTHQVNNLELVANRIVGGLLIASLLIASAMLLSNNVPPRLFGESIAGGLGFLVAAGFGTRLLWRIRKDIR</sequence>
<dbReference type="CDD" id="cd05121">
    <property type="entry name" value="ABC1_ADCK3-like"/>
    <property type="match status" value="1"/>
</dbReference>
<name>A0A517MIG7_9BACT</name>
<dbReference type="InterPro" id="IPR050154">
    <property type="entry name" value="UbiB_kinase"/>
</dbReference>
<comment type="similarity">
    <text evidence="1">Belongs to the protein kinase superfamily. ADCK protein kinase family.</text>
</comment>
<dbReference type="PANTHER" id="PTHR10566">
    <property type="entry name" value="CHAPERONE-ACTIVITY OF BC1 COMPLEX CABC1 -RELATED"/>
    <property type="match status" value="1"/>
</dbReference>
<keyword evidence="2" id="KW-0812">Transmembrane</keyword>
<dbReference type="InterPro" id="IPR004147">
    <property type="entry name" value="ABC1_dom"/>
</dbReference>